<dbReference type="HOGENOM" id="CLU_032666_0_0_1"/>
<sequence>MIIIRLAARPARPFKFSTQCLPRKRHFGGSLPRRDDPADTRASSKLFADAEREEEEETLKRTKPRPLPGQNENWTGDESMEDAVLRMLVDKYKPLRSGSIRSAEEKLRAAPPKVSSPTTPSFDEGVSSSALFTNGGEATTASVSNTNTTGPFLAGVEGHKPWHTTFTVPSHASASIKLGNFPHSARTTSQPALPTDERALRKEKEMKKRTMTATRLTQAKESTIDYKLGLRGGRNDMAKSTRPNPVSVKGWASIVEERIERARLEGAFKRIEGRGRPIKRFQDETNPFIAREEYLMNRIVQRQGAAPPWVEIQGELESAVTSFRELLKQAWIRRAIRVLTLSQPASSLPTLSVPQITSLRDPEWEERERGYHTTAIDELNALVRKYNGMAPYAVRRPYYSLQSELERAFEESGEDILRGIAARVKAGVRYDISGVGDEDDVRGGGAGAAGDGGNVVRIRDLFRDWFRLAWRR</sequence>
<dbReference type="OrthoDB" id="547796at2759"/>
<dbReference type="EMBL" id="KL197709">
    <property type="protein sequence ID" value="KDQ64109.1"/>
    <property type="molecule type" value="Genomic_DNA"/>
</dbReference>
<evidence type="ECO:0000259" key="2">
    <source>
        <dbReference type="Pfam" id="PF09350"/>
    </source>
</evidence>
<dbReference type="InterPro" id="IPR018961">
    <property type="entry name" value="DnaJ_homolog_subfam-C_membr-28"/>
</dbReference>
<gene>
    <name evidence="3" type="ORF">JAAARDRAFT_117898</name>
</gene>
<protein>
    <recommendedName>
        <fullName evidence="2">DnaJ homologue subfamily C member 28 conserved domain-containing protein</fullName>
    </recommendedName>
</protein>
<dbReference type="PANTHER" id="PTHR39394">
    <property type="entry name" value="YALI0E31793P"/>
    <property type="match status" value="1"/>
</dbReference>
<feature type="domain" description="DnaJ homologue subfamily C member 28 conserved" evidence="2">
    <location>
        <begin position="254"/>
        <end position="324"/>
    </location>
</feature>
<keyword evidence="4" id="KW-1185">Reference proteome</keyword>
<proteinExistence type="predicted"/>
<feature type="region of interest" description="Disordered" evidence="1">
    <location>
        <begin position="23"/>
        <end position="76"/>
    </location>
</feature>
<organism evidence="3 4">
    <name type="scientific">Jaapia argillacea MUCL 33604</name>
    <dbReference type="NCBI Taxonomy" id="933084"/>
    <lineage>
        <taxon>Eukaryota</taxon>
        <taxon>Fungi</taxon>
        <taxon>Dikarya</taxon>
        <taxon>Basidiomycota</taxon>
        <taxon>Agaricomycotina</taxon>
        <taxon>Agaricomycetes</taxon>
        <taxon>Agaricomycetidae</taxon>
        <taxon>Jaapiales</taxon>
        <taxon>Jaapiaceae</taxon>
        <taxon>Jaapia</taxon>
    </lineage>
</organism>
<dbReference type="AlphaFoldDB" id="A0A067QAX5"/>
<evidence type="ECO:0000256" key="1">
    <source>
        <dbReference type="SAM" id="MobiDB-lite"/>
    </source>
</evidence>
<accession>A0A067QAX5</accession>
<dbReference type="PANTHER" id="PTHR39394:SF1">
    <property type="entry name" value="DNAJ HOMOLOGUE SUBFAMILY C MEMBER 28 CONSERVED DOMAIN-CONTAINING PROTEIN"/>
    <property type="match status" value="1"/>
</dbReference>
<reference evidence="4" key="1">
    <citation type="journal article" date="2014" name="Proc. Natl. Acad. Sci. U.S.A.">
        <title>Extensive sampling of basidiomycete genomes demonstrates inadequacy of the white-rot/brown-rot paradigm for wood decay fungi.</title>
        <authorList>
            <person name="Riley R."/>
            <person name="Salamov A.A."/>
            <person name="Brown D.W."/>
            <person name="Nagy L.G."/>
            <person name="Floudas D."/>
            <person name="Held B.W."/>
            <person name="Levasseur A."/>
            <person name="Lombard V."/>
            <person name="Morin E."/>
            <person name="Otillar R."/>
            <person name="Lindquist E.A."/>
            <person name="Sun H."/>
            <person name="LaButti K.M."/>
            <person name="Schmutz J."/>
            <person name="Jabbour D."/>
            <person name="Luo H."/>
            <person name="Baker S.E."/>
            <person name="Pisabarro A.G."/>
            <person name="Walton J.D."/>
            <person name="Blanchette R.A."/>
            <person name="Henrissat B."/>
            <person name="Martin F."/>
            <person name="Cullen D."/>
            <person name="Hibbett D.S."/>
            <person name="Grigoriev I.V."/>
        </authorList>
    </citation>
    <scope>NUCLEOTIDE SEQUENCE [LARGE SCALE GENOMIC DNA]</scope>
    <source>
        <strain evidence="4">MUCL 33604</strain>
    </source>
</reference>
<dbReference type="InParanoid" id="A0A067QAX5"/>
<evidence type="ECO:0000313" key="3">
    <source>
        <dbReference type="EMBL" id="KDQ64109.1"/>
    </source>
</evidence>
<dbReference type="Proteomes" id="UP000027265">
    <property type="component" value="Unassembled WGS sequence"/>
</dbReference>
<dbReference type="STRING" id="933084.A0A067QAX5"/>
<dbReference type="Pfam" id="PF09350">
    <property type="entry name" value="DJC28_CD"/>
    <property type="match status" value="1"/>
</dbReference>
<feature type="region of interest" description="Disordered" evidence="1">
    <location>
        <begin position="103"/>
        <end position="123"/>
    </location>
</feature>
<evidence type="ECO:0000313" key="4">
    <source>
        <dbReference type="Proteomes" id="UP000027265"/>
    </source>
</evidence>
<name>A0A067QAX5_9AGAM</name>